<dbReference type="InterPro" id="IPR029044">
    <property type="entry name" value="Nucleotide-diphossugar_trans"/>
</dbReference>
<dbReference type="SUPFAM" id="SSF53448">
    <property type="entry name" value="Nucleotide-diphospho-sugar transferases"/>
    <property type="match status" value="1"/>
</dbReference>
<dbReference type="GO" id="GO:0009298">
    <property type="term" value="P:GDP-mannose biosynthetic process"/>
    <property type="evidence" value="ECO:0007669"/>
    <property type="project" value="TreeGrafter"/>
</dbReference>
<dbReference type="InterPro" id="IPR051161">
    <property type="entry name" value="Mannose-6P_isomerase_type2"/>
</dbReference>
<dbReference type="EMBL" id="AUNB01000032">
    <property type="protein sequence ID" value="KEO58742.1"/>
    <property type="molecule type" value="Genomic_DNA"/>
</dbReference>
<evidence type="ECO:0000313" key="3">
    <source>
        <dbReference type="EMBL" id="KEO58742.1"/>
    </source>
</evidence>
<dbReference type="PANTHER" id="PTHR46390">
    <property type="entry name" value="MANNOSE-1-PHOSPHATE GUANYLYLTRANSFERASE"/>
    <property type="match status" value="1"/>
</dbReference>
<dbReference type="InterPro" id="IPR005835">
    <property type="entry name" value="NTP_transferase_dom"/>
</dbReference>
<dbReference type="eggNOG" id="COG0836">
    <property type="taxonomic scope" value="Bacteria"/>
</dbReference>
<dbReference type="PANTHER" id="PTHR46390:SF1">
    <property type="entry name" value="MANNOSE-1-PHOSPHATE GUANYLYLTRANSFERASE"/>
    <property type="match status" value="1"/>
</dbReference>
<gene>
    <name evidence="3" type="ORF">DT23_16090</name>
</gene>
<dbReference type="GO" id="GO:0004475">
    <property type="term" value="F:mannose-1-phosphate guanylyltransferase (GTP) activity"/>
    <property type="evidence" value="ECO:0007669"/>
    <property type="project" value="TreeGrafter"/>
</dbReference>
<organism evidence="3 4">
    <name type="scientific">Thioclava indica</name>
    <dbReference type="NCBI Taxonomy" id="1353528"/>
    <lineage>
        <taxon>Bacteria</taxon>
        <taxon>Pseudomonadati</taxon>
        <taxon>Pseudomonadota</taxon>
        <taxon>Alphaproteobacteria</taxon>
        <taxon>Rhodobacterales</taxon>
        <taxon>Paracoccaceae</taxon>
        <taxon>Thioclava</taxon>
    </lineage>
</organism>
<accession>A0A074KB27</accession>
<name>A0A074KB27_9RHOB</name>
<evidence type="ECO:0000313" key="4">
    <source>
        <dbReference type="Proteomes" id="UP000027471"/>
    </source>
</evidence>
<reference evidence="3 4" key="1">
    <citation type="journal article" date="2015" name="Antonie Van Leeuwenhoek">
        <title>Thioclava indica sp. nov., isolated from surface seawater of the Indian Ocean.</title>
        <authorList>
            <person name="Liu Y."/>
            <person name="Lai Q."/>
            <person name="Du J."/>
            <person name="Xu H."/>
            <person name="Jiang L."/>
            <person name="Shao Z."/>
        </authorList>
    </citation>
    <scope>NUCLEOTIDE SEQUENCE [LARGE SCALE GENOMIC DNA]</scope>
    <source>
        <strain evidence="3 4">DT23-4</strain>
    </source>
</reference>
<sequence>MAHGIDLTDAQRVNDAPNSRPDARANRHRGKDVATIPPALLCGGSGTGLWPLSRKIYPKQFAPLMDDQTLFQAAARRLSGAGFHAPIVLTHTDFRFIVTEQLASAGITPSAVLIEPLARNTAPSVLAAAIHLERTSPNGLPLIAPSDHVVADRERFLVAIDAARPAATGL</sequence>
<dbReference type="Pfam" id="PF00483">
    <property type="entry name" value="NTP_transferase"/>
    <property type="match status" value="1"/>
</dbReference>
<feature type="domain" description="Nucleotidyl transferase" evidence="2">
    <location>
        <begin position="40"/>
        <end position="164"/>
    </location>
</feature>
<dbReference type="RefSeq" id="WP_051697233.1">
    <property type="nucleotide sequence ID" value="NZ_AUNB01000032.1"/>
</dbReference>
<dbReference type="Gene3D" id="3.90.550.10">
    <property type="entry name" value="Spore Coat Polysaccharide Biosynthesis Protein SpsA, Chain A"/>
    <property type="match status" value="1"/>
</dbReference>
<dbReference type="STRING" id="1353528.DT23_16090"/>
<proteinExistence type="predicted"/>
<evidence type="ECO:0000259" key="2">
    <source>
        <dbReference type="Pfam" id="PF00483"/>
    </source>
</evidence>
<dbReference type="AlphaFoldDB" id="A0A074KB27"/>
<keyword evidence="4" id="KW-1185">Reference proteome</keyword>
<feature type="region of interest" description="Disordered" evidence="1">
    <location>
        <begin position="1"/>
        <end position="30"/>
    </location>
</feature>
<protein>
    <recommendedName>
        <fullName evidence="2">Nucleotidyl transferase domain-containing protein</fullName>
    </recommendedName>
</protein>
<comment type="caution">
    <text evidence="3">The sequence shown here is derived from an EMBL/GenBank/DDBJ whole genome shotgun (WGS) entry which is preliminary data.</text>
</comment>
<dbReference type="Proteomes" id="UP000027471">
    <property type="component" value="Unassembled WGS sequence"/>
</dbReference>
<evidence type="ECO:0000256" key="1">
    <source>
        <dbReference type="SAM" id="MobiDB-lite"/>
    </source>
</evidence>